<comment type="catalytic activity">
    <reaction evidence="1">
        <text>Hydrolysis of terminal non-reducing alpha-L-rhamnose residues in alpha-L-rhamnosides.</text>
        <dbReference type="EC" id="3.2.1.40"/>
    </reaction>
</comment>
<evidence type="ECO:0000256" key="1">
    <source>
        <dbReference type="ARBA" id="ARBA00001445"/>
    </source>
</evidence>
<keyword evidence="9" id="KW-1185">Reference proteome</keyword>
<evidence type="ECO:0000259" key="7">
    <source>
        <dbReference type="Pfam" id="PF17390"/>
    </source>
</evidence>
<reference evidence="8" key="1">
    <citation type="journal article" date="2014" name="Int. J. Syst. Evol. Microbiol.">
        <title>Complete genome sequence of Corynebacterium casei LMG S-19264T (=DSM 44701T), isolated from a smear-ripened cheese.</title>
        <authorList>
            <consortium name="US DOE Joint Genome Institute (JGI-PGF)"/>
            <person name="Walter F."/>
            <person name="Albersmeier A."/>
            <person name="Kalinowski J."/>
            <person name="Ruckert C."/>
        </authorList>
    </citation>
    <scope>NUCLEOTIDE SEQUENCE</scope>
    <source>
        <strain evidence="8">CGMCC 4.7272</strain>
    </source>
</reference>
<dbReference type="SUPFAM" id="SSF48208">
    <property type="entry name" value="Six-hairpin glycosidases"/>
    <property type="match status" value="1"/>
</dbReference>
<dbReference type="InterPro" id="IPR035396">
    <property type="entry name" value="Bac_rhamnosid6H"/>
</dbReference>
<gene>
    <name evidence="8" type="ORF">GCM10012282_10390</name>
</gene>
<feature type="domain" description="Alpha-L-rhamnosidase C-terminal" evidence="7">
    <location>
        <begin position="765"/>
        <end position="838"/>
    </location>
</feature>
<feature type="domain" description="Alpha-L-rhamnosidase six-hairpin glycosidase" evidence="6">
    <location>
        <begin position="417"/>
        <end position="763"/>
    </location>
</feature>
<dbReference type="Pfam" id="PF08531">
    <property type="entry name" value="Bac_rhamnosid_N"/>
    <property type="match status" value="1"/>
</dbReference>
<dbReference type="Gene3D" id="2.60.120.260">
    <property type="entry name" value="Galactose-binding domain-like"/>
    <property type="match status" value="2"/>
</dbReference>
<evidence type="ECO:0000313" key="8">
    <source>
        <dbReference type="EMBL" id="GGJ16184.1"/>
    </source>
</evidence>
<dbReference type="InterPro" id="IPR013783">
    <property type="entry name" value="Ig-like_fold"/>
</dbReference>
<dbReference type="PANTHER" id="PTHR33307:SF6">
    <property type="entry name" value="ALPHA-RHAMNOSIDASE (EUROFUNG)-RELATED"/>
    <property type="match status" value="1"/>
</dbReference>
<evidence type="ECO:0000259" key="4">
    <source>
        <dbReference type="Pfam" id="PF05592"/>
    </source>
</evidence>
<protein>
    <recommendedName>
        <fullName evidence="2">alpha-L-rhamnosidase</fullName>
        <ecNumber evidence="2">3.2.1.40</ecNumber>
    </recommendedName>
</protein>
<feature type="domain" description="Alpha-L-rhamnosidase concanavalin-like" evidence="4">
    <location>
        <begin position="315"/>
        <end position="412"/>
    </location>
</feature>
<dbReference type="Gene3D" id="2.60.420.10">
    <property type="entry name" value="Maltose phosphorylase, domain 3"/>
    <property type="match status" value="1"/>
</dbReference>
<reference evidence="8" key="2">
    <citation type="submission" date="2020-09" db="EMBL/GenBank/DDBJ databases">
        <authorList>
            <person name="Sun Q."/>
            <person name="Zhou Y."/>
        </authorList>
    </citation>
    <scope>NUCLEOTIDE SEQUENCE</scope>
    <source>
        <strain evidence="8">CGMCC 4.7272</strain>
    </source>
</reference>
<feature type="domain" description="Bacterial alpha-L-rhamnosidase N-terminal" evidence="5">
    <location>
        <begin position="142"/>
        <end position="305"/>
    </location>
</feature>
<dbReference type="InterPro" id="IPR008902">
    <property type="entry name" value="Rhamnosid_concanavalin"/>
</dbReference>
<dbReference type="Gene3D" id="2.60.40.10">
    <property type="entry name" value="Immunoglobulins"/>
    <property type="match status" value="1"/>
</dbReference>
<dbReference type="AlphaFoldDB" id="A0A917KMT5"/>
<dbReference type="InterPro" id="IPR013737">
    <property type="entry name" value="Bac_rhamnosid_N"/>
</dbReference>
<dbReference type="InterPro" id="IPR035398">
    <property type="entry name" value="Bac_rhamnosid_C"/>
</dbReference>
<name>A0A917KMT5_9ACTN</name>
<dbReference type="Gene3D" id="1.50.10.10">
    <property type="match status" value="1"/>
</dbReference>
<accession>A0A917KMT5</accession>
<dbReference type="GO" id="GO:0005975">
    <property type="term" value="P:carbohydrate metabolic process"/>
    <property type="evidence" value="ECO:0007669"/>
    <property type="project" value="InterPro"/>
</dbReference>
<dbReference type="GO" id="GO:0030596">
    <property type="term" value="F:alpha-L-rhamnosidase activity"/>
    <property type="evidence" value="ECO:0007669"/>
    <property type="project" value="UniProtKB-EC"/>
</dbReference>
<dbReference type="Pfam" id="PF17389">
    <property type="entry name" value="Bac_rhamnosid6H"/>
    <property type="match status" value="1"/>
</dbReference>
<dbReference type="InterPro" id="IPR012341">
    <property type="entry name" value="6hp_glycosidase-like_sf"/>
</dbReference>
<dbReference type="Pfam" id="PF25788">
    <property type="entry name" value="Ig_Rha78A_N"/>
    <property type="match status" value="1"/>
</dbReference>
<dbReference type="Proteomes" id="UP000625682">
    <property type="component" value="Unassembled WGS sequence"/>
</dbReference>
<keyword evidence="3" id="KW-0378">Hydrolase</keyword>
<evidence type="ECO:0000256" key="3">
    <source>
        <dbReference type="ARBA" id="ARBA00022801"/>
    </source>
</evidence>
<evidence type="ECO:0000259" key="5">
    <source>
        <dbReference type="Pfam" id="PF08531"/>
    </source>
</evidence>
<evidence type="ECO:0000259" key="6">
    <source>
        <dbReference type="Pfam" id="PF17389"/>
    </source>
</evidence>
<dbReference type="PANTHER" id="PTHR33307">
    <property type="entry name" value="ALPHA-RHAMNOSIDASE (EUROFUNG)"/>
    <property type="match status" value="1"/>
</dbReference>
<evidence type="ECO:0000313" key="9">
    <source>
        <dbReference type="Proteomes" id="UP000625682"/>
    </source>
</evidence>
<proteinExistence type="predicted"/>
<organism evidence="8 9">
    <name type="scientific">Streptomyces lacrimifluminis</name>
    <dbReference type="NCBI Taxonomy" id="1500077"/>
    <lineage>
        <taxon>Bacteria</taxon>
        <taxon>Bacillati</taxon>
        <taxon>Actinomycetota</taxon>
        <taxon>Actinomycetes</taxon>
        <taxon>Kitasatosporales</taxon>
        <taxon>Streptomycetaceae</taxon>
        <taxon>Streptomyces</taxon>
    </lineage>
</organism>
<comment type="caution">
    <text evidence="8">The sequence shown here is derived from an EMBL/GenBank/DDBJ whole genome shotgun (WGS) entry which is preliminary data.</text>
</comment>
<dbReference type="InterPro" id="IPR016007">
    <property type="entry name" value="Alpha_rhamnosid"/>
</dbReference>
<sequence length="934" mass="101693">MSLERPEPDTTVVSVRFEHRENALGVGTPEPRLSWQVRTDDPAWQQTAYEMELDGATVVRVGSAEQILVPWPFESLPPRSRASVRIRVASGGRWSEWSAPATVETGLLHPADWSARFITPRDHGALDAPAPELVRTVTLRAEVASARLYATAHGVYTASLNGIRIGDEVLAPGWTSYRHRLRYQTHDVTALLAKGDNTLTVLLGNGWYRGRLGWWGARARYGDRLALLAQLEVRYADGSVETFGTDEQWRARDTGILADDLYQGQRTDLRFTPGEATGAVEVLPDVDADPARLVAPEGPPVRVTEVLPALKVWQSPSGRTLADFGQNVVGWVRLRVRGATDGREVTVRHAEVLEDGELCTRPLRTADATDTYLLAEAAESVVEPSFTFHGFRYAEISGVPDLTAEDLHAVVVGTDLRRTGWFSCSDPDLEQFHENVVRGARGNFLDVPTDCPQRDERLGWTGDIQVFSPTAAFLFDTAGFLSSWLADLAADQHPDGAVPWVIPDILDDPAPTAAAWGDAAPVVPWVLYERYADLGLLRRQFASARAWVDKAASLTTDGVWAGGFQFGDWLDPTAPPDDPFAARTPTDVVATACLIRCADVVARTAGVLGRTQEEARYSALAARTREAFARAFVTPAGRIVGDSPTAYAMALQWELVSLPEQRETAGRRLADLVRTNGFRIATGFVGTPLMTDALTTAGRPDLAHRLLLEKGCPSWLYPVTMGATTVWERWDSMLPDGTVNPGRMTSFNHYALGAVADWMHRTVAGLAPAAPGYRELTVRPLPHRSLTHATAAHLTPYGEASVCWRREAGRFHLDVVVPVGTRATVHLPGSAQPPVTVAHGTHTWTTDDPCPDPAPSEVVSVRDLMDEPGLWGRTADALTRHGMGDDSAQLARRLAPFLDVPARELPALLNRVLFEDGGAGATAALETLLSGTTD</sequence>
<evidence type="ECO:0000256" key="2">
    <source>
        <dbReference type="ARBA" id="ARBA00012652"/>
    </source>
</evidence>
<dbReference type="EC" id="3.2.1.40" evidence="2"/>
<dbReference type="Pfam" id="PF05592">
    <property type="entry name" value="Bac_rhamnosid"/>
    <property type="match status" value="1"/>
</dbReference>
<dbReference type="EMBL" id="BMMU01000002">
    <property type="protein sequence ID" value="GGJ16184.1"/>
    <property type="molecule type" value="Genomic_DNA"/>
</dbReference>
<dbReference type="InterPro" id="IPR008928">
    <property type="entry name" value="6-hairpin_glycosidase_sf"/>
</dbReference>
<dbReference type="Pfam" id="PF17390">
    <property type="entry name" value="Bac_rhamnosid_C"/>
    <property type="match status" value="1"/>
</dbReference>
<dbReference type="PIRSF" id="PIRSF010631">
    <property type="entry name" value="A-rhamnsds"/>
    <property type="match status" value="1"/>
</dbReference>
<dbReference type="RefSeq" id="WP_189146029.1">
    <property type="nucleotide sequence ID" value="NZ_BAABER010000021.1"/>
</dbReference>